<evidence type="ECO:0000256" key="6">
    <source>
        <dbReference type="ARBA" id="ARBA00022723"/>
    </source>
</evidence>
<dbReference type="InterPro" id="IPR036890">
    <property type="entry name" value="HATPase_C_sf"/>
</dbReference>
<evidence type="ECO:0000313" key="14">
    <source>
        <dbReference type="Proteomes" id="UP000466396"/>
    </source>
</evidence>
<dbReference type="GO" id="GO:0020037">
    <property type="term" value="F:heme binding"/>
    <property type="evidence" value="ECO:0007669"/>
    <property type="project" value="UniProtKB-ARBA"/>
</dbReference>
<dbReference type="CDD" id="cd16917">
    <property type="entry name" value="HATPase_UhpB-NarQ-NarX-like"/>
    <property type="match status" value="1"/>
</dbReference>
<evidence type="ECO:0000256" key="10">
    <source>
        <dbReference type="ARBA" id="ARBA00023012"/>
    </source>
</evidence>
<evidence type="ECO:0000256" key="2">
    <source>
        <dbReference type="ARBA" id="ARBA00001971"/>
    </source>
</evidence>
<dbReference type="GO" id="GO:0070025">
    <property type="term" value="F:carbon monoxide binding"/>
    <property type="evidence" value="ECO:0007669"/>
    <property type="project" value="UniProtKB-ARBA"/>
</dbReference>
<dbReference type="EMBL" id="AP022581">
    <property type="protein sequence ID" value="BBX97778.1"/>
    <property type="molecule type" value="Genomic_DNA"/>
</dbReference>
<keyword evidence="10" id="KW-0902">Two-component regulatory system</keyword>
<proteinExistence type="predicted"/>
<dbReference type="GO" id="GO:0019825">
    <property type="term" value="F:oxygen binding"/>
    <property type="evidence" value="ECO:0007669"/>
    <property type="project" value="UniProtKB-ARBA"/>
</dbReference>
<dbReference type="Gene3D" id="3.30.565.10">
    <property type="entry name" value="Histidine kinase-like ATPase, C-terminal domain"/>
    <property type="match status" value="1"/>
</dbReference>
<dbReference type="InterPro" id="IPR029016">
    <property type="entry name" value="GAF-like_dom_sf"/>
</dbReference>
<organism evidence="13 14">
    <name type="scientific">Mycobacterium lacus</name>
    <dbReference type="NCBI Taxonomy" id="169765"/>
    <lineage>
        <taxon>Bacteria</taxon>
        <taxon>Bacillati</taxon>
        <taxon>Actinomycetota</taxon>
        <taxon>Actinomycetes</taxon>
        <taxon>Mycobacteriales</taxon>
        <taxon>Mycobacteriaceae</taxon>
        <taxon>Mycobacterium</taxon>
    </lineage>
</organism>
<evidence type="ECO:0000256" key="4">
    <source>
        <dbReference type="ARBA" id="ARBA00022553"/>
    </source>
</evidence>
<dbReference type="Gene3D" id="3.30.450.40">
    <property type="match status" value="2"/>
</dbReference>
<keyword evidence="8" id="KW-0460">Magnesium</keyword>
<dbReference type="KEGG" id="mlj:MLAC_30720"/>
<evidence type="ECO:0000256" key="9">
    <source>
        <dbReference type="ARBA" id="ARBA00023004"/>
    </source>
</evidence>
<gene>
    <name evidence="13" type="primary">devS</name>
    <name evidence="13" type="ORF">MLAC_30720</name>
</gene>
<dbReference type="GO" id="GO:0005524">
    <property type="term" value="F:ATP binding"/>
    <property type="evidence" value="ECO:0007669"/>
    <property type="project" value="UniProtKB-ARBA"/>
</dbReference>
<keyword evidence="4" id="KW-0597">Phosphoprotein</keyword>
<dbReference type="SUPFAM" id="SSF55874">
    <property type="entry name" value="ATPase domain of HSP90 chaperone/DNA topoisomerase II/histidine kinase"/>
    <property type="match status" value="1"/>
</dbReference>
<keyword evidence="9" id="KW-0408">Iron</keyword>
<dbReference type="InterPro" id="IPR003018">
    <property type="entry name" value="GAF"/>
</dbReference>
<evidence type="ECO:0000256" key="8">
    <source>
        <dbReference type="ARBA" id="ARBA00022842"/>
    </source>
</evidence>
<evidence type="ECO:0000313" key="13">
    <source>
        <dbReference type="EMBL" id="BBX97778.1"/>
    </source>
</evidence>
<comment type="cofactor">
    <cofactor evidence="2">
        <name>heme</name>
        <dbReference type="ChEBI" id="CHEBI:30413"/>
    </cofactor>
</comment>
<dbReference type="GO" id="GO:0000287">
    <property type="term" value="F:magnesium ion binding"/>
    <property type="evidence" value="ECO:0007669"/>
    <property type="project" value="UniProtKB-ARBA"/>
</dbReference>
<dbReference type="GO" id="GO:0070026">
    <property type="term" value="F:nitric oxide binding"/>
    <property type="evidence" value="ECO:0007669"/>
    <property type="project" value="UniProtKB-ARBA"/>
</dbReference>
<evidence type="ECO:0000256" key="5">
    <source>
        <dbReference type="ARBA" id="ARBA00022679"/>
    </source>
</evidence>
<evidence type="ECO:0000256" key="7">
    <source>
        <dbReference type="ARBA" id="ARBA00022777"/>
    </source>
</evidence>
<feature type="domain" description="Histidine kinase/HSP90-like ATPase" evidence="12">
    <location>
        <begin position="496"/>
        <end position="586"/>
    </location>
</feature>
<comment type="cofactor">
    <cofactor evidence="1">
        <name>Mg(2+)</name>
        <dbReference type="ChEBI" id="CHEBI:18420"/>
    </cofactor>
</comment>
<keyword evidence="6" id="KW-0479">Metal-binding</keyword>
<dbReference type="PANTHER" id="PTHR24421:SF56">
    <property type="entry name" value="OXYGEN SENSOR HISTIDINE KINASE RESPONSE REGULATOR DOST"/>
    <property type="match status" value="1"/>
</dbReference>
<dbReference type="SMART" id="SM00065">
    <property type="entry name" value="GAF"/>
    <property type="match status" value="2"/>
</dbReference>
<dbReference type="GO" id="GO:0000155">
    <property type="term" value="F:phosphorelay sensor kinase activity"/>
    <property type="evidence" value="ECO:0007669"/>
    <property type="project" value="InterPro"/>
</dbReference>
<evidence type="ECO:0000256" key="1">
    <source>
        <dbReference type="ARBA" id="ARBA00001946"/>
    </source>
</evidence>
<dbReference type="Pfam" id="PF07730">
    <property type="entry name" value="HisKA_3"/>
    <property type="match status" value="1"/>
</dbReference>
<dbReference type="GO" id="GO:0019826">
    <property type="term" value="F:oxygen sensor activity"/>
    <property type="evidence" value="ECO:0007669"/>
    <property type="project" value="UniProtKB-ARBA"/>
</dbReference>
<dbReference type="AlphaFoldDB" id="A0A7I7NMZ8"/>
<dbReference type="SUPFAM" id="SSF55781">
    <property type="entry name" value="GAF domain-like"/>
    <property type="match status" value="2"/>
</dbReference>
<dbReference type="GO" id="GO:0070483">
    <property type="term" value="P:detection of hypoxia"/>
    <property type="evidence" value="ECO:0007669"/>
    <property type="project" value="UniProtKB-ARBA"/>
</dbReference>
<dbReference type="PANTHER" id="PTHR24421">
    <property type="entry name" value="NITRATE/NITRITE SENSOR PROTEIN NARX-RELATED"/>
    <property type="match status" value="1"/>
</dbReference>
<dbReference type="Pfam" id="PF01590">
    <property type="entry name" value="GAF"/>
    <property type="match status" value="1"/>
</dbReference>
<keyword evidence="14" id="KW-1185">Reference proteome</keyword>
<sequence>MRGLPAMDNGPNYAGEAIAGAGDEAMRPLRHTLSQLRLRELLVEVQDRVEQIVEGRDRLDGLVEAMLVVTSGLDLDATLRSIVHSATNLVDARYGALEVHDRDNRVVQFVYEGIDEDTVRRIGHFPQGLGVIGLLIDDPKPLRLDDISRHPASVGFPAHHPPMRTFLGVPVRVRDESFGTLYLTDKTNGQPFSDDDEVLVQALAAAAGIAIANARLYQQAKARQAWIASTRDIATELLSGTEPTTVFPLVAEEALKLTAADAALVAIPVDENMPSADVGELLVIETVGSAVASTAGRTIPVGGTALGDAFVNRTPHRVDRIELDGVGDAGPALLLPLRAADTVAGVVVVLRQDGPGTFTDEQLEMMAAFADQAALAWQLATSQRRMRELDVLTDRDRIARDLHDHVIQRLFAVGLALQGTVPRARDPEVRQRLSEAVDDLQGVIQEIRTSIFDLHGASQGKTRLRQRIDDAIAQFSGPGLRTTTQFVGPLSVVGSTLADHAEAVVREAVSNVVRHAEATALTVRVRVDDDLCIEVSDNGRGMPDELTSSGLTNLRRRAAEAGGDFTIETTPTTGGTLLRWSAPLLQ</sequence>
<dbReference type="GO" id="GO:0046983">
    <property type="term" value="F:protein dimerization activity"/>
    <property type="evidence" value="ECO:0007669"/>
    <property type="project" value="InterPro"/>
</dbReference>
<feature type="domain" description="GAF" evidence="11">
    <location>
        <begin position="74"/>
        <end position="221"/>
    </location>
</feature>
<dbReference type="InterPro" id="IPR011712">
    <property type="entry name" value="Sig_transdc_His_kin_sub3_dim/P"/>
</dbReference>
<dbReference type="InterPro" id="IPR003594">
    <property type="entry name" value="HATPase_dom"/>
</dbReference>
<dbReference type="Pfam" id="PF13185">
    <property type="entry name" value="GAF_2"/>
    <property type="match status" value="1"/>
</dbReference>
<keyword evidence="5" id="KW-0808">Transferase</keyword>
<evidence type="ECO:0000256" key="3">
    <source>
        <dbReference type="ARBA" id="ARBA00022490"/>
    </source>
</evidence>
<evidence type="ECO:0000259" key="11">
    <source>
        <dbReference type="SMART" id="SM00065"/>
    </source>
</evidence>
<feature type="domain" description="GAF" evidence="11">
    <location>
        <begin position="242"/>
        <end position="387"/>
    </location>
</feature>
<keyword evidence="3" id="KW-0963">Cytoplasm</keyword>
<dbReference type="FunFam" id="3.30.450.40:FF:000052">
    <property type="entry name" value="Oxygen sensor histidine kinase response regulator DevS/DosS"/>
    <property type="match status" value="1"/>
</dbReference>
<accession>A0A7I7NMZ8</accession>
<evidence type="ECO:0000259" key="12">
    <source>
        <dbReference type="SMART" id="SM00387"/>
    </source>
</evidence>
<dbReference type="Gene3D" id="1.20.5.1930">
    <property type="match status" value="1"/>
</dbReference>
<dbReference type="Proteomes" id="UP000466396">
    <property type="component" value="Chromosome"/>
</dbReference>
<dbReference type="SMART" id="SM00387">
    <property type="entry name" value="HATPase_c"/>
    <property type="match status" value="1"/>
</dbReference>
<protein>
    <submittedName>
        <fullName evidence="13">Histidine kinase</fullName>
    </submittedName>
</protein>
<reference evidence="13 14" key="1">
    <citation type="journal article" date="2019" name="Emerg. Microbes Infect.">
        <title>Comprehensive subspecies identification of 175 nontuberculous mycobacteria species based on 7547 genomic profiles.</title>
        <authorList>
            <person name="Matsumoto Y."/>
            <person name="Kinjo T."/>
            <person name="Motooka D."/>
            <person name="Nabeya D."/>
            <person name="Jung N."/>
            <person name="Uechi K."/>
            <person name="Horii T."/>
            <person name="Iida T."/>
            <person name="Fujita J."/>
            <person name="Nakamura S."/>
        </authorList>
    </citation>
    <scope>NUCLEOTIDE SEQUENCE [LARGE SCALE GENOMIC DNA]</scope>
    <source>
        <strain evidence="13 14">JCM 15657</strain>
    </source>
</reference>
<name>A0A7I7NMZ8_9MYCO</name>
<dbReference type="InterPro" id="IPR050482">
    <property type="entry name" value="Sensor_HK_TwoCompSys"/>
</dbReference>
<dbReference type="GO" id="GO:0016020">
    <property type="term" value="C:membrane"/>
    <property type="evidence" value="ECO:0007669"/>
    <property type="project" value="InterPro"/>
</dbReference>
<dbReference type="Pfam" id="PF02518">
    <property type="entry name" value="HATPase_c"/>
    <property type="match status" value="1"/>
</dbReference>
<keyword evidence="7 13" id="KW-0418">Kinase</keyword>